<keyword evidence="7 9" id="KW-0472">Membrane</keyword>
<keyword evidence="4 9" id="KW-0997">Cell inner membrane</keyword>
<evidence type="ECO:0000256" key="6">
    <source>
        <dbReference type="ARBA" id="ARBA00022989"/>
    </source>
</evidence>
<evidence type="ECO:0000256" key="7">
    <source>
        <dbReference type="ARBA" id="ARBA00023136"/>
    </source>
</evidence>
<feature type="domain" description="Tripartite ATP-independent periplasmic transporters DctQ component" evidence="10">
    <location>
        <begin position="26"/>
        <end position="158"/>
    </location>
</feature>
<organism evidence="11 12">
    <name type="scientific">Albimonas pacifica</name>
    <dbReference type="NCBI Taxonomy" id="1114924"/>
    <lineage>
        <taxon>Bacteria</taxon>
        <taxon>Pseudomonadati</taxon>
        <taxon>Pseudomonadota</taxon>
        <taxon>Alphaproteobacteria</taxon>
        <taxon>Rhodobacterales</taxon>
        <taxon>Paracoccaceae</taxon>
        <taxon>Albimonas</taxon>
    </lineage>
</organism>
<dbReference type="Pfam" id="PF04290">
    <property type="entry name" value="DctQ"/>
    <property type="match status" value="1"/>
</dbReference>
<dbReference type="Proteomes" id="UP000199377">
    <property type="component" value="Unassembled WGS sequence"/>
</dbReference>
<dbReference type="RefSeq" id="WP_092864185.1">
    <property type="nucleotide sequence ID" value="NZ_FOQH01000011.1"/>
</dbReference>
<reference evidence="11 12" key="1">
    <citation type="submission" date="2016-10" db="EMBL/GenBank/DDBJ databases">
        <authorList>
            <person name="de Groot N.N."/>
        </authorList>
    </citation>
    <scope>NUCLEOTIDE SEQUENCE [LARGE SCALE GENOMIC DNA]</scope>
    <source>
        <strain evidence="11 12">CGMCC 1.11030</strain>
    </source>
</reference>
<evidence type="ECO:0000313" key="11">
    <source>
        <dbReference type="EMBL" id="SFI97651.1"/>
    </source>
</evidence>
<evidence type="ECO:0000256" key="5">
    <source>
        <dbReference type="ARBA" id="ARBA00022692"/>
    </source>
</evidence>
<keyword evidence="12" id="KW-1185">Reference proteome</keyword>
<dbReference type="InterPro" id="IPR055348">
    <property type="entry name" value="DctQ"/>
</dbReference>
<protein>
    <recommendedName>
        <fullName evidence="9">TRAP transporter small permease protein</fullName>
    </recommendedName>
</protein>
<dbReference type="PANTHER" id="PTHR35011:SF10">
    <property type="entry name" value="TRAP TRANSPORTER SMALL PERMEASE PROTEIN"/>
    <property type="match status" value="1"/>
</dbReference>
<dbReference type="PANTHER" id="PTHR35011">
    <property type="entry name" value="2,3-DIKETO-L-GULONATE TRAP TRANSPORTER SMALL PERMEASE PROTEIN YIAM"/>
    <property type="match status" value="1"/>
</dbReference>
<dbReference type="GO" id="GO:0015740">
    <property type="term" value="P:C4-dicarboxylate transport"/>
    <property type="evidence" value="ECO:0007669"/>
    <property type="project" value="TreeGrafter"/>
</dbReference>
<feature type="transmembrane region" description="Helical" evidence="9">
    <location>
        <begin position="7"/>
        <end position="32"/>
    </location>
</feature>
<accession>A0A1I3ML45</accession>
<feature type="transmembrane region" description="Helical" evidence="9">
    <location>
        <begin position="131"/>
        <end position="152"/>
    </location>
</feature>
<gene>
    <name evidence="11" type="ORF">SAMN05216258_111152</name>
</gene>
<comment type="similarity">
    <text evidence="8 9">Belongs to the TRAP transporter small permease family.</text>
</comment>
<dbReference type="EMBL" id="FOQH01000011">
    <property type="protein sequence ID" value="SFI97651.1"/>
    <property type="molecule type" value="Genomic_DNA"/>
</dbReference>
<evidence type="ECO:0000256" key="3">
    <source>
        <dbReference type="ARBA" id="ARBA00022475"/>
    </source>
</evidence>
<dbReference type="GO" id="GO:0022857">
    <property type="term" value="F:transmembrane transporter activity"/>
    <property type="evidence" value="ECO:0007669"/>
    <property type="project" value="UniProtKB-UniRule"/>
</dbReference>
<keyword evidence="5 9" id="KW-0812">Transmembrane</keyword>
<dbReference type="InterPro" id="IPR007387">
    <property type="entry name" value="TRAP_DctQ"/>
</dbReference>
<feature type="transmembrane region" description="Helical" evidence="9">
    <location>
        <begin position="90"/>
        <end position="111"/>
    </location>
</feature>
<keyword evidence="2 9" id="KW-0813">Transport</keyword>
<evidence type="ECO:0000256" key="2">
    <source>
        <dbReference type="ARBA" id="ARBA00022448"/>
    </source>
</evidence>
<keyword evidence="6 9" id="KW-1133">Transmembrane helix</keyword>
<evidence type="ECO:0000256" key="8">
    <source>
        <dbReference type="ARBA" id="ARBA00038436"/>
    </source>
</evidence>
<dbReference type="OrthoDB" id="4250245at2"/>
<feature type="transmembrane region" description="Helical" evidence="9">
    <location>
        <begin position="52"/>
        <end position="69"/>
    </location>
</feature>
<dbReference type="GO" id="GO:0005886">
    <property type="term" value="C:plasma membrane"/>
    <property type="evidence" value="ECO:0007669"/>
    <property type="project" value="UniProtKB-SubCell"/>
</dbReference>
<comment type="function">
    <text evidence="9">Part of the tripartite ATP-independent periplasmic (TRAP) transport system.</text>
</comment>
<comment type="subcellular location">
    <subcellularLocation>
        <location evidence="1 9">Cell inner membrane</location>
        <topology evidence="1 9">Multi-pass membrane protein</topology>
    </subcellularLocation>
</comment>
<name>A0A1I3ML45_9RHOB</name>
<evidence type="ECO:0000259" key="10">
    <source>
        <dbReference type="Pfam" id="PF04290"/>
    </source>
</evidence>
<evidence type="ECO:0000256" key="9">
    <source>
        <dbReference type="RuleBase" id="RU369079"/>
    </source>
</evidence>
<dbReference type="AlphaFoldDB" id="A0A1I3ML45"/>
<proteinExistence type="inferred from homology"/>
<dbReference type="STRING" id="1114924.SAMN05216258_111152"/>
<sequence length="178" mass="19403">MNAIERAIRAVSAVVMALAAVALILMMLMVTLDVAGKYLFVAPVPVTLEMVSNYYMVAVVFLPLAAVELTGGHIHVELIHARLPRVGRRILDIAAHALACLFFTMLTAYGWEVAVKKFEVGEFLMGQYSLIIWPSRFLVPLGCGLIAVLLALKTVRAAVHLARPDLDHEEPSAHGAME</sequence>
<keyword evidence="3" id="KW-1003">Cell membrane</keyword>
<evidence type="ECO:0000256" key="1">
    <source>
        <dbReference type="ARBA" id="ARBA00004429"/>
    </source>
</evidence>
<comment type="subunit">
    <text evidence="9">The complex comprises the extracytoplasmic solute receptor protein and the two transmembrane proteins.</text>
</comment>
<evidence type="ECO:0000313" key="12">
    <source>
        <dbReference type="Proteomes" id="UP000199377"/>
    </source>
</evidence>
<evidence type="ECO:0000256" key="4">
    <source>
        <dbReference type="ARBA" id="ARBA00022519"/>
    </source>
</evidence>